<dbReference type="Gene3D" id="3.20.20.410">
    <property type="entry name" value="Protein of unknown function UPF0759"/>
    <property type="match status" value="1"/>
</dbReference>
<keyword evidence="3" id="KW-1185">Reference proteome</keyword>
<feature type="compositionally biased region" description="Polar residues" evidence="1">
    <location>
        <begin position="279"/>
        <end position="290"/>
    </location>
</feature>
<dbReference type="InterPro" id="IPR002763">
    <property type="entry name" value="DUF72"/>
</dbReference>
<dbReference type="Proteomes" id="UP000800303">
    <property type="component" value="Unassembled WGS sequence"/>
</dbReference>
<protein>
    <submittedName>
        <fullName evidence="2">DUF72 domain-containing protein</fullName>
    </submittedName>
</protein>
<organism evidence="2 3">
    <name type="scientific">Saccharibacillus alkalitolerans</name>
    <dbReference type="NCBI Taxonomy" id="2705290"/>
    <lineage>
        <taxon>Bacteria</taxon>
        <taxon>Bacillati</taxon>
        <taxon>Bacillota</taxon>
        <taxon>Bacilli</taxon>
        <taxon>Bacillales</taxon>
        <taxon>Paenibacillaceae</taxon>
        <taxon>Saccharibacillus</taxon>
    </lineage>
</organism>
<evidence type="ECO:0000313" key="2">
    <source>
        <dbReference type="EMBL" id="NGZ76279.1"/>
    </source>
</evidence>
<feature type="region of interest" description="Disordered" evidence="1">
    <location>
        <begin position="264"/>
        <end position="305"/>
    </location>
</feature>
<evidence type="ECO:0000256" key="1">
    <source>
        <dbReference type="SAM" id="MobiDB-lite"/>
    </source>
</evidence>
<evidence type="ECO:0000313" key="3">
    <source>
        <dbReference type="Proteomes" id="UP000800303"/>
    </source>
</evidence>
<reference evidence="2 3" key="1">
    <citation type="submission" date="2020-01" db="EMBL/GenBank/DDBJ databases">
        <title>Polyphasic characterisation and genomic insights into a novel alkali tolerant bacterium VR-M41.</title>
        <authorList>
            <person name="Vemuluri V.R."/>
        </authorList>
    </citation>
    <scope>NUCLEOTIDE SEQUENCE [LARGE SCALE GENOMIC DNA]</scope>
    <source>
        <strain evidence="2 3">VR-M41</strain>
    </source>
</reference>
<dbReference type="PANTHER" id="PTHR30348">
    <property type="entry name" value="UNCHARACTERIZED PROTEIN YECE"/>
    <property type="match status" value="1"/>
</dbReference>
<sequence length="305" mass="35499">MITIGLTNFSDHDELYGKKKPAERLPAYSETFKLVELDSSFYAIQPVKNYEKWVSQTPDDFGFVIKAYQGMTGHLRGKKNYFDTPEEMFAAFHTSLAPVVEANKLTMTLFQYPPWFDCTRENVEKLRVTREFMKDVPCALEFRHQSWYSPQFRDKTLDFMRKEGWIQTVVDEPQAGSGSIPIIARATSDEATYVRMHGRNVGGWHKSSDPNWRKLRYLYRYSTEELKEWRDILLDLAKQSKHVYVAFNNNSDKDATPNALELMELLGQPIPEGAPWPPQQSEDPSLQPNEPESRDEPEPRQEKLF</sequence>
<dbReference type="Pfam" id="PF01904">
    <property type="entry name" value="DUF72"/>
    <property type="match status" value="1"/>
</dbReference>
<gene>
    <name evidence="2" type="ORF">GYN08_13195</name>
</gene>
<name>A0ABX0F8E3_9BACL</name>
<dbReference type="RefSeq" id="WP_166275599.1">
    <property type="nucleotide sequence ID" value="NZ_JAAFGS010000004.1"/>
</dbReference>
<accession>A0ABX0F8E3</accession>
<dbReference type="PANTHER" id="PTHR30348:SF13">
    <property type="entry name" value="UPF0759 PROTEIN YUNF"/>
    <property type="match status" value="1"/>
</dbReference>
<dbReference type="InterPro" id="IPR036520">
    <property type="entry name" value="UPF0759_sf"/>
</dbReference>
<proteinExistence type="predicted"/>
<feature type="compositionally biased region" description="Basic and acidic residues" evidence="1">
    <location>
        <begin position="291"/>
        <end position="305"/>
    </location>
</feature>
<dbReference type="EMBL" id="JAAFGS010000004">
    <property type="protein sequence ID" value="NGZ76279.1"/>
    <property type="molecule type" value="Genomic_DNA"/>
</dbReference>
<dbReference type="SUPFAM" id="SSF117396">
    <property type="entry name" value="TM1631-like"/>
    <property type="match status" value="1"/>
</dbReference>
<comment type="caution">
    <text evidence="2">The sequence shown here is derived from an EMBL/GenBank/DDBJ whole genome shotgun (WGS) entry which is preliminary data.</text>
</comment>